<evidence type="ECO:0000256" key="5">
    <source>
        <dbReference type="ARBA" id="ARBA00023136"/>
    </source>
</evidence>
<feature type="transmembrane region" description="Helical" evidence="6">
    <location>
        <begin position="306"/>
        <end position="326"/>
    </location>
</feature>
<feature type="transmembrane region" description="Helical" evidence="6">
    <location>
        <begin position="135"/>
        <end position="154"/>
    </location>
</feature>
<dbReference type="InterPro" id="IPR004477">
    <property type="entry name" value="ComEC_N"/>
</dbReference>
<dbReference type="eggNOG" id="COG0658">
    <property type="taxonomic scope" value="Bacteria"/>
</dbReference>
<evidence type="ECO:0000313" key="9">
    <source>
        <dbReference type="Proteomes" id="UP000029052"/>
    </source>
</evidence>
<evidence type="ECO:0000259" key="7">
    <source>
        <dbReference type="Pfam" id="PF03772"/>
    </source>
</evidence>
<evidence type="ECO:0000256" key="6">
    <source>
        <dbReference type="SAM" id="Phobius"/>
    </source>
</evidence>
<evidence type="ECO:0000256" key="3">
    <source>
        <dbReference type="ARBA" id="ARBA00022692"/>
    </source>
</evidence>
<accession>A0A087B7S7</accession>
<dbReference type="PANTHER" id="PTHR30619">
    <property type="entry name" value="DNA INTERNALIZATION/COMPETENCE PROTEIN COMEC/REC2"/>
    <property type="match status" value="1"/>
</dbReference>
<dbReference type="NCBIfam" id="TIGR00360">
    <property type="entry name" value="ComEC_N-term"/>
    <property type="match status" value="1"/>
</dbReference>
<evidence type="ECO:0000256" key="1">
    <source>
        <dbReference type="ARBA" id="ARBA00004651"/>
    </source>
</evidence>
<dbReference type="InterPro" id="IPR052159">
    <property type="entry name" value="Competence_DNA_uptake"/>
</dbReference>
<reference evidence="8 9" key="1">
    <citation type="submission" date="2014-03" db="EMBL/GenBank/DDBJ databases">
        <title>Genomics of Bifidobacteria.</title>
        <authorList>
            <person name="Ventura M."/>
            <person name="Milani C."/>
            <person name="Lugli G.A."/>
        </authorList>
    </citation>
    <scope>NUCLEOTIDE SEQUENCE [LARGE SCALE GENOMIC DNA]</scope>
    <source>
        <strain evidence="8 9">LMG 11591</strain>
    </source>
</reference>
<feature type="domain" description="ComEC/Rec2-related protein" evidence="7">
    <location>
        <begin position="125"/>
        <end position="376"/>
    </location>
</feature>
<dbReference type="STRING" id="1692.BMAGN_1595"/>
<dbReference type="EMBL" id="JGZB01000012">
    <property type="protein sequence ID" value="KFI67077.1"/>
    <property type="molecule type" value="Genomic_DNA"/>
</dbReference>
<keyword evidence="3 6" id="KW-0812">Transmembrane</keyword>
<sequence length="385" mass="40092">MAVSRLEAVTLSENIVGPSRAKARLYASGQACRIMRRGGVYRLAATVERARYGQEPWWAQARSEADMVRQPGPASRIAARMHEAFFAVCASLPEQGKILVPGVTLGVLGQDAPALADTVDATYGERLEDRCTQAGIVHLMAVSGGHFTLAAVLARRACAMLGAGRKARALAQASACLALYTVLYPASSVSRALATGLLSAGAMWAGRPRQSVSLLCWSVILLLVVDPSLASGYGFALSCAATLGIAWFADPMRAVLSRVLPRPLAAGLALAAAAQYFTLPVQILMSAQVPLWSLPANLIVNPVMDATTICGLMALALSGWAPRAAYLFAWVASQGTRVIVATADLLGGTGSVAGWTPGVPGALSALAVLMGLAMIARLLARAARV</sequence>
<organism evidence="8 9">
    <name type="scientific">Bifidobacterium magnum</name>
    <dbReference type="NCBI Taxonomy" id="1692"/>
    <lineage>
        <taxon>Bacteria</taxon>
        <taxon>Bacillati</taxon>
        <taxon>Actinomycetota</taxon>
        <taxon>Actinomycetes</taxon>
        <taxon>Bifidobacteriales</taxon>
        <taxon>Bifidobacteriaceae</taxon>
        <taxon>Bifidobacterium</taxon>
    </lineage>
</organism>
<feature type="non-terminal residue" evidence="8">
    <location>
        <position position="385"/>
    </location>
</feature>
<comment type="subcellular location">
    <subcellularLocation>
        <location evidence="1">Cell membrane</location>
        <topology evidence="1">Multi-pass membrane protein</topology>
    </subcellularLocation>
</comment>
<keyword evidence="5 6" id="KW-0472">Membrane</keyword>
<keyword evidence="4 6" id="KW-1133">Transmembrane helix</keyword>
<keyword evidence="2" id="KW-1003">Cell membrane</keyword>
<evidence type="ECO:0000256" key="4">
    <source>
        <dbReference type="ARBA" id="ARBA00022989"/>
    </source>
</evidence>
<dbReference type="PANTHER" id="PTHR30619:SF7">
    <property type="entry name" value="BETA-LACTAMASE DOMAIN PROTEIN"/>
    <property type="match status" value="1"/>
</dbReference>
<evidence type="ECO:0000256" key="2">
    <source>
        <dbReference type="ARBA" id="ARBA00022475"/>
    </source>
</evidence>
<name>A0A087B7S7_9BIFI</name>
<dbReference type="GO" id="GO:0005886">
    <property type="term" value="C:plasma membrane"/>
    <property type="evidence" value="ECO:0007669"/>
    <property type="project" value="UniProtKB-SubCell"/>
</dbReference>
<proteinExistence type="predicted"/>
<keyword evidence="9" id="KW-1185">Reference proteome</keyword>
<gene>
    <name evidence="8" type="ORF">BMAGN_1595</name>
</gene>
<dbReference type="Pfam" id="PF03772">
    <property type="entry name" value="Competence"/>
    <property type="match status" value="1"/>
</dbReference>
<comment type="caution">
    <text evidence="8">The sequence shown here is derived from an EMBL/GenBank/DDBJ whole genome shotgun (WGS) entry which is preliminary data.</text>
</comment>
<dbReference type="AlphaFoldDB" id="A0A087B7S7"/>
<dbReference type="Proteomes" id="UP000029052">
    <property type="component" value="Unassembled WGS sequence"/>
</dbReference>
<evidence type="ECO:0000313" key="8">
    <source>
        <dbReference type="EMBL" id="KFI67077.1"/>
    </source>
</evidence>
<feature type="transmembrane region" description="Helical" evidence="6">
    <location>
        <begin position="235"/>
        <end position="252"/>
    </location>
</feature>
<feature type="transmembrane region" description="Helical" evidence="6">
    <location>
        <begin position="362"/>
        <end position="380"/>
    </location>
</feature>
<feature type="transmembrane region" description="Helical" evidence="6">
    <location>
        <begin position="264"/>
        <end position="286"/>
    </location>
</feature>
<protein>
    <submittedName>
        <fullName evidence="8">ComA protein</fullName>
    </submittedName>
</protein>